<dbReference type="GO" id="GO:0016020">
    <property type="term" value="C:membrane"/>
    <property type="evidence" value="ECO:0007669"/>
    <property type="project" value="UniProtKB-SubCell"/>
</dbReference>
<proteinExistence type="predicted"/>
<dbReference type="Pfam" id="PF02210">
    <property type="entry name" value="Laminin_G_2"/>
    <property type="match status" value="5"/>
</dbReference>
<dbReference type="InterPro" id="IPR013320">
    <property type="entry name" value="ConA-like_dom_sf"/>
</dbReference>
<dbReference type="Gene3D" id="2.60.120.200">
    <property type="match status" value="6"/>
</dbReference>
<feature type="disulfide bond" evidence="2">
    <location>
        <begin position="1377"/>
        <end position="1394"/>
    </location>
</feature>
<keyword evidence="3" id="KW-0812">Transmembrane</keyword>
<dbReference type="EMBL" id="WVUK01000066">
    <property type="protein sequence ID" value="KAF7488064.1"/>
    <property type="molecule type" value="Genomic_DNA"/>
</dbReference>
<evidence type="ECO:0000256" key="2">
    <source>
        <dbReference type="PROSITE-ProRule" id="PRU00076"/>
    </source>
</evidence>
<dbReference type="SUPFAM" id="SSF49899">
    <property type="entry name" value="Concanavalin A-like lectins/glucanases"/>
    <property type="match status" value="6"/>
</dbReference>
<dbReference type="InterPro" id="IPR001791">
    <property type="entry name" value="Laminin_G"/>
</dbReference>
<organism evidence="6">
    <name type="scientific">Sarcoptes scabiei</name>
    <name type="common">Itch mite</name>
    <name type="synonym">Acarus scabiei</name>
    <dbReference type="NCBI Taxonomy" id="52283"/>
    <lineage>
        <taxon>Eukaryota</taxon>
        <taxon>Metazoa</taxon>
        <taxon>Ecdysozoa</taxon>
        <taxon>Arthropoda</taxon>
        <taxon>Chelicerata</taxon>
        <taxon>Arachnida</taxon>
        <taxon>Acari</taxon>
        <taxon>Acariformes</taxon>
        <taxon>Sarcoptiformes</taxon>
        <taxon>Astigmata</taxon>
        <taxon>Psoroptidia</taxon>
        <taxon>Sarcoptoidea</taxon>
        <taxon>Sarcoptidae</taxon>
        <taxon>Sarcoptinae</taxon>
        <taxon>Sarcoptes</taxon>
    </lineage>
</organism>
<evidence type="ECO:0000256" key="3">
    <source>
        <dbReference type="SAM" id="Phobius"/>
    </source>
</evidence>
<accession>A0A834QZ39</accession>
<dbReference type="PROSITE" id="PS50025">
    <property type="entry name" value="LAM_G_DOMAIN"/>
    <property type="match status" value="5"/>
</dbReference>
<feature type="domain" description="Laminin G" evidence="4">
    <location>
        <begin position="66"/>
        <end position="286"/>
    </location>
</feature>
<feature type="domain" description="Laminin G" evidence="4">
    <location>
        <begin position="1167"/>
        <end position="1368"/>
    </location>
</feature>
<evidence type="ECO:0000259" key="4">
    <source>
        <dbReference type="PROSITE" id="PS50025"/>
    </source>
</evidence>
<dbReference type="SMART" id="SM00282">
    <property type="entry name" value="LamG"/>
    <property type="match status" value="6"/>
</dbReference>
<dbReference type="SMART" id="SM00181">
    <property type="entry name" value="EGF"/>
    <property type="match status" value="4"/>
</dbReference>
<dbReference type="Proteomes" id="UP000070412">
    <property type="component" value="Unassembled WGS sequence"/>
</dbReference>
<dbReference type="PANTHER" id="PTHR15036">
    <property type="entry name" value="PIKACHURIN-LIKE PROTEIN"/>
    <property type="match status" value="1"/>
</dbReference>
<comment type="caution">
    <text evidence="2">Lacks conserved residue(s) required for the propagation of feature annotation.</text>
</comment>
<dbReference type="CDD" id="cd00110">
    <property type="entry name" value="LamG"/>
    <property type="match status" value="2"/>
</dbReference>
<name>A0A834QZ39_SARSC</name>
<evidence type="ECO:0000256" key="1">
    <source>
        <dbReference type="ARBA" id="ARBA00023157"/>
    </source>
</evidence>
<dbReference type="InterPro" id="IPR000742">
    <property type="entry name" value="EGF"/>
</dbReference>
<feature type="disulfide bond" evidence="2">
    <location>
        <begin position="704"/>
        <end position="721"/>
    </location>
</feature>
<dbReference type="Gene3D" id="2.10.25.10">
    <property type="entry name" value="Laminin"/>
    <property type="match status" value="3"/>
</dbReference>
<keyword evidence="1 2" id="KW-1015">Disulfide bond</keyword>
<evidence type="ECO:0000313" key="7">
    <source>
        <dbReference type="EnsemblMetazoa" id="KAF7488064.1"/>
    </source>
</evidence>
<dbReference type="SMART" id="SM00179">
    <property type="entry name" value="EGF_CA"/>
    <property type="match status" value="2"/>
</dbReference>
<feature type="domain" description="Laminin G" evidence="4">
    <location>
        <begin position="327"/>
        <end position="516"/>
    </location>
</feature>
<dbReference type="PANTHER" id="PTHR15036:SF85">
    <property type="entry name" value="SP2353, ISOFORM A"/>
    <property type="match status" value="1"/>
</dbReference>
<dbReference type="GO" id="GO:0005509">
    <property type="term" value="F:calcium ion binding"/>
    <property type="evidence" value="ECO:0007669"/>
    <property type="project" value="InterPro"/>
</dbReference>
<dbReference type="OrthoDB" id="5989513at2759"/>
<protein>
    <submittedName>
        <fullName evidence="6">Neurexin-4</fullName>
    </submittedName>
</protein>
<feature type="domain" description="Laminin G" evidence="4">
    <location>
        <begin position="944"/>
        <end position="1122"/>
    </location>
</feature>
<reference evidence="8" key="1">
    <citation type="journal article" date="2020" name="PLoS Negl. Trop. Dis.">
        <title>High-quality nuclear genome for Sarcoptes scabiei-A critical resource for a neglected parasite.</title>
        <authorList>
            <person name="Korhonen P.K."/>
            <person name="Gasser R.B."/>
            <person name="Ma G."/>
            <person name="Wang T."/>
            <person name="Stroehlein A.J."/>
            <person name="Young N.D."/>
            <person name="Ang C.S."/>
            <person name="Fernando D.D."/>
            <person name="Lu H.C."/>
            <person name="Taylor S."/>
            <person name="Reynolds S.L."/>
            <person name="Mofiz E."/>
            <person name="Najaraj S.H."/>
            <person name="Gowda H."/>
            <person name="Madugundu A."/>
            <person name="Renuse S."/>
            <person name="Holt D."/>
            <person name="Pandey A."/>
            <person name="Papenfuss A.T."/>
            <person name="Fischer K."/>
        </authorList>
    </citation>
    <scope>NUCLEOTIDE SEQUENCE [LARGE SCALE GENOMIC DNA]</scope>
</reference>
<dbReference type="EnsemblMetazoa" id="SSS_7977s_mrna">
    <property type="protein sequence ID" value="KAF7488064.1"/>
    <property type="gene ID" value="SSS_7977"/>
</dbReference>
<feature type="domain" description="EGF-like" evidence="5">
    <location>
        <begin position="1123"/>
        <end position="1160"/>
    </location>
</feature>
<dbReference type="PROSITE" id="PS50026">
    <property type="entry name" value="EGF_3"/>
    <property type="match status" value="3"/>
</dbReference>
<feature type="domain" description="EGF-like" evidence="5">
    <location>
        <begin position="1369"/>
        <end position="1407"/>
    </location>
</feature>
<evidence type="ECO:0000259" key="5">
    <source>
        <dbReference type="PROSITE" id="PS50026"/>
    </source>
</evidence>
<feature type="domain" description="EGF-like" evidence="5">
    <location>
        <begin position="694"/>
        <end position="734"/>
    </location>
</feature>
<dbReference type="InterPro" id="IPR050372">
    <property type="entry name" value="Neurexin-related_CASP"/>
</dbReference>
<evidence type="ECO:0000313" key="8">
    <source>
        <dbReference type="Proteomes" id="UP000070412"/>
    </source>
</evidence>
<reference evidence="7" key="3">
    <citation type="submission" date="2022-06" db="UniProtKB">
        <authorList>
            <consortium name="EnsemblMetazoa"/>
        </authorList>
    </citation>
    <scope>IDENTIFICATION</scope>
</reference>
<feature type="transmembrane region" description="Helical" evidence="3">
    <location>
        <begin position="12"/>
        <end position="37"/>
    </location>
</feature>
<reference evidence="6" key="2">
    <citation type="submission" date="2020-01" db="EMBL/GenBank/DDBJ databases">
        <authorList>
            <person name="Korhonen P.K.K."/>
            <person name="Guangxu M.G."/>
            <person name="Wang T.W."/>
            <person name="Stroehlein A.J.S."/>
            <person name="Young N.D."/>
            <person name="Ang C.-S.A."/>
            <person name="Fernando D.W.F."/>
            <person name="Lu H.L."/>
            <person name="Taylor S.T."/>
            <person name="Ehtesham M.E.M."/>
            <person name="Najaraj S.H.N."/>
            <person name="Harsha G.H.G."/>
            <person name="Madugundu A.M."/>
            <person name="Renuse S.R."/>
            <person name="Holt D.H."/>
            <person name="Pandey A.P."/>
            <person name="Papenfuss A.P."/>
            <person name="Gasser R.B.G."/>
            <person name="Fischer K.F."/>
        </authorList>
    </citation>
    <scope>NUCLEOTIDE SEQUENCE</scope>
    <source>
        <strain evidence="6">SSS_KF_BRIS2020</strain>
    </source>
</reference>
<evidence type="ECO:0000313" key="6">
    <source>
        <dbReference type="EMBL" id="KAF7488064.1"/>
    </source>
</evidence>
<feature type="transmembrane region" description="Helical" evidence="3">
    <location>
        <begin position="1661"/>
        <end position="1682"/>
    </location>
</feature>
<keyword evidence="3" id="KW-1133">Transmembrane helix</keyword>
<dbReference type="CDD" id="cd00054">
    <property type="entry name" value="EGF_CA"/>
    <property type="match status" value="2"/>
</dbReference>
<keyword evidence="8" id="KW-1185">Reference proteome</keyword>
<sequence>MLQNYHNDHHRMISIEIITTIGHFSMISLILFVFLTLKFIQTSSELSSQLIRIDNDGSRSDFKIPKSFTFVQSTSHLIISAINSTCSLNQTDQFDYTRREILFHFRTRNPNGILMQEIFFYDSFPNISIFRLILFIQNSRFQIIIDFDRSKPFQFINIGHGFNDDRWHYVRTYLNLDLGFFNIRINSTQNTKFYKSVYFDSKHITENQNDCLNYRLVFGDSFEDSFRRNYTVVRSSSSPSSSSSTLLLTTKSFIGCLANILISRSSTNSINLTTNVIESDGIMQGCVDQCRRNLCSRRASCINHYDRRECNCFGTELEDWQCRSFNHTVITLKGFSSITYRIYNFTDRYHSYMNLISFHIRARHNGLIFVAFGLDYRQFLILDLINGYLRLRFDLGDQNSKVHLFTQQKLLDDQWHNVTLRHIDRKIMVHLEKRIVQIIALEKLDPFFLFDSEIYIGGLPPNLDRSKLNLPFRLSNRRFIGCLKHFYFNQHNILYDVHQRSSRAEYHGVLPLQLGCEQTESIPITIYGRSFISFQINRSQLFLFSLKFKSFKNKFKIIRQTFRDNQVERKQLIVSIRNNDVKLEIETIDASHNELRWVLSNDNSLNQSDWNEIVAVIHSNGLIEVIVNDLIVKSRYDSMIDFFQGQLSFGSIDDDWKFIGCIKDIYLNGVFIDPRVIDEIAKINGKISLDDCRLINPCDRTNPCEHDGVCRPIFDDGSFTCDCTNTGYIGRTCHFSLYRKSCEEIHLMDKLSSGIYLLDIDRNGPLPPSHVICEIRNRPNDTTTIRTIIEHNIQHQVIVREKGKHGNFYMDVHYRDFNQEMLNLLIQRSNYCEQFLRYECNNVPLSLSTYTLLYSVISGHKLDRLDSGVDKGCRCSKDSFDEGACEQNIGHCNCDSNLVGWRHDEGLITDQNDVGITKMFFLQLPNASWDSEAHLFLGNLSCHDYHAKTFEITFKTKESFLQVSGWYGNEMAISFKTTATQAVIFYQSHQHTNSTYLKATVLNKTEICFEYSLRDRKSSVIIYSHRCLNCGEWQNILLERNRNQMRVSINDNFEIFYLPDGDDFIHFDGNLFVGGAPSEYLQGQEINLGFIGCLRSLRFGSEVIDLHQYLNSFRYPNIEPGCRPYCRPDLCRNQGTCIELWGSYRCQCSNPIAHSGKNCEININLNAITFKNSTSIHKIVSANTIKTILRGDIVMSIRTHSPYALLFYCRDVFNNFIQLHIANRSMLVYSFNYYRKVISQKINIGEELISGQTIQIKIARYLRNNTLVIVNNKSLILNYAVKLLKEKKQSWSHWPNNPYENQLVRIQDFDQQNEVFIGGIESTSLDNSLPGFIGCLQGLMIGDKLIDLEQTLNETSSNETRRLFKRGCRMLCDDQPCQNDGLCKEDWPNESIQCDCEHTSYRGDHCDLDIGAHFQKNSSVIYHFNDSIREFDFVDINFAFSSASRETSTLLMIRLANSTRFIHIAILANGDLLFEEDCENEMYYEVIGSGREDFHDSFRHWIRYTRNNKNVQIKVDEKTYTVDESYQEFQQSLIDTERNLILIGTNQIGQQQNSTSFASFRGCISNINIRIDELLIDPLESAFGIRSGLNDVVVNGPMNQGVCESFKARSENNEPLIRIDQTPTLSKREEIWLNRPKPKLIAYKIEKVSDDSTDSWTKSDIVIVISSIYLIIVIVCVSIYLVRIEKRYRLIKFQQETPFFHKNQLKIEKVNYAKRKL</sequence>
<gene>
    <name evidence="6" type="ORF">SSS_7977</name>
</gene>
<feature type="domain" description="Laminin G" evidence="4">
    <location>
        <begin position="1411"/>
        <end position="1603"/>
    </location>
</feature>
<keyword evidence="3" id="KW-0472">Membrane</keyword>
<dbReference type="InterPro" id="IPR001881">
    <property type="entry name" value="EGF-like_Ca-bd_dom"/>
</dbReference>
<keyword evidence="2" id="KW-0245">EGF-like domain</keyword>
<dbReference type="Gene3D" id="2.60.120.1000">
    <property type="match status" value="1"/>
</dbReference>
<dbReference type="GO" id="GO:0048513">
    <property type="term" value="P:animal organ development"/>
    <property type="evidence" value="ECO:0007669"/>
    <property type="project" value="UniProtKB-ARBA"/>
</dbReference>